<gene>
    <name evidence="2" type="ORF">SAMN02787073_0753</name>
</gene>
<feature type="compositionally biased region" description="Polar residues" evidence="1">
    <location>
        <begin position="75"/>
        <end position="94"/>
    </location>
</feature>
<name>A0A1M4UYB2_9FLAO</name>
<evidence type="ECO:0000313" key="3">
    <source>
        <dbReference type="Proteomes" id="UP000184108"/>
    </source>
</evidence>
<accession>A0A1M4UYB2</accession>
<reference evidence="3" key="1">
    <citation type="submission" date="2016-11" db="EMBL/GenBank/DDBJ databases">
        <authorList>
            <person name="Varghese N."/>
            <person name="Submissions S."/>
        </authorList>
    </citation>
    <scope>NUCLEOTIDE SEQUENCE [LARGE SCALE GENOMIC DNA]</scope>
    <source>
        <strain evidence="3">YR203</strain>
    </source>
</reference>
<proteinExistence type="predicted"/>
<dbReference type="AlphaFoldDB" id="A0A1M4UYB2"/>
<protein>
    <submittedName>
        <fullName evidence="2">Uncharacterized protein</fullName>
    </submittedName>
</protein>
<feature type="compositionally biased region" description="Polar residues" evidence="1">
    <location>
        <begin position="44"/>
        <end position="63"/>
    </location>
</feature>
<feature type="region of interest" description="Disordered" evidence="1">
    <location>
        <begin position="22"/>
        <end position="126"/>
    </location>
</feature>
<feature type="compositionally biased region" description="Low complexity" evidence="1">
    <location>
        <begin position="110"/>
        <end position="123"/>
    </location>
</feature>
<dbReference type="EMBL" id="FQVE01000001">
    <property type="protein sequence ID" value="SHE61741.1"/>
    <property type="molecule type" value="Genomic_DNA"/>
</dbReference>
<sequence length="141" mass="15512">MKSLYIIAFSALSMSIYAQENKKAMEREDQAQEVKQLREREAQLTKSSQENAPKKQSATTLASEQGLEVKKQETKPQASQSNSQSGKLLPNTASLAEIKASIPNRQASHNSTVNSRNTNNNVVGLPNTATLEEIKKTIPKN</sequence>
<feature type="compositionally biased region" description="Basic and acidic residues" evidence="1">
    <location>
        <begin position="22"/>
        <end position="43"/>
    </location>
</feature>
<organism evidence="2 3">
    <name type="scientific">Chryseobacterium vrystaatense</name>
    <dbReference type="NCBI Taxonomy" id="307480"/>
    <lineage>
        <taxon>Bacteria</taxon>
        <taxon>Pseudomonadati</taxon>
        <taxon>Bacteroidota</taxon>
        <taxon>Flavobacteriia</taxon>
        <taxon>Flavobacteriales</taxon>
        <taxon>Weeksellaceae</taxon>
        <taxon>Chryseobacterium group</taxon>
        <taxon>Chryseobacterium</taxon>
    </lineage>
</organism>
<evidence type="ECO:0000313" key="2">
    <source>
        <dbReference type="EMBL" id="SHE61741.1"/>
    </source>
</evidence>
<dbReference type="RefSeq" id="WP_073171124.1">
    <property type="nucleotide sequence ID" value="NZ_FQVE01000001.1"/>
</dbReference>
<evidence type="ECO:0000256" key="1">
    <source>
        <dbReference type="SAM" id="MobiDB-lite"/>
    </source>
</evidence>
<dbReference type="Proteomes" id="UP000184108">
    <property type="component" value="Unassembled WGS sequence"/>
</dbReference>